<dbReference type="InterPro" id="IPR000620">
    <property type="entry name" value="EamA_dom"/>
</dbReference>
<keyword evidence="3" id="KW-1133">Transmembrane helix</keyword>
<feature type="domain" description="EamA" evidence="4">
    <location>
        <begin position="2"/>
        <end position="135"/>
    </location>
</feature>
<dbReference type="InterPro" id="IPR013529">
    <property type="entry name" value="Glyco_hydro_42_N"/>
</dbReference>
<evidence type="ECO:0008006" key="8">
    <source>
        <dbReference type="Google" id="ProtNLM"/>
    </source>
</evidence>
<keyword evidence="3" id="KW-0472">Membrane</keyword>
<accession>A0A1F5WY82</accession>
<dbReference type="GO" id="GO:0005975">
    <property type="term" value="P:carbohydrate metabolic process"/>
    <property type="evidence" value="ECO:0007669"/>
    <property type="project" value="InterPro"/>
</dbReference>
<feature type="transmembrane region" description="Helical" evidence="3">
    <location>
        <begin position="240"/>
        <end position="261"/>
    </location>
</feature>
<feature type="transmembrane region" description="Helical" evidence="3">
    <location>
        <begin position="142"/>
        <end position="160"/>
    </location>
</feature>
<feature type="transmembrane region" description="Helical" evidence="3">
    <location>
        <begin position="172"/>
        <end position="194"/>
    </location>
</feature>
<evidence type="ECO:0000313" key="6">
    <source>
        <dbReference type="EMBL" id="OGF80579.1"/>
    </source>
</evidence>
<feature type="transmembrane region" description="Helical" evidence="3">
    <location>
        <begin position="270"/>
        <end position="293"/>
    </location>
</feature>
<feature type="transmembrane region" description="Helical" evidence="3">
    <location>
        <begin position="214"/>
        <end position="234"/>
    </location>
</feature>
<protein>
    <recommendedName>
        <fullName evidence="8">Glycoside hydrolase family 42 N-terminal domain-containing protein</fullName>
    </recommendedName>
</protein>
<proteinExistence type="predicted"/>
<evidence type="ECO:0000259" key="5">
    <source>
        <dbReference type="Pfam" id="PF02449"/>
    </source>
</evidence>
<keyword evidence="1" id="KW-0378">Hydrolase</keyword>
<reference evidence="6 7" key="1">
    <citation type="journal article" date="2016" name="Nat. Commun.">
        <title>Thousands of microbial genomes shed light on interconnected biogeochemical processes in an aquifer system.</title>
        <authorList>
            <person name="Anantharaman K."/>
            <person name="Brown C.T."/>
            <person name="Hug L.A."/>
            <person name="Sharon I."/>
            <person name="Castelle C.J."/>
            <person name="Probst A.J."/>
            <person name="Thomas B.C."/>
            <person name="Singh A."/>
            <person name="Wilkins M.J."/>
            <person name="Karaoz U."/>
            <person name="Brodie E.L."/>
            <person name="Williams K.H."/>
            <person name="Hubbard S.S."/>
            <person name="Banfield J.F."/>
        </authorList>
    </citation>
    <scope>NUCLEOTIDE SEQUENCE [LARGE SCALE GENOMIC DNA]</scope>
</reference>
<dbReference type="InterPro" id="IPR017853">
    <property type="entry name" value="GH"/>
</dbReference>
<feature type="transmembrane region" description="Helical" evidence="3">
    <location>
        <begin position="34"/>
        <end position="56"/>
    </location>
</feature>
<dbReference type="STRING" id="1798351.A2930_00950"/>
<dbReference type="Pfam" id="PF00892">
    <property type="entry name" value="EamA"/>
    <property type="match status" value="1"/>
</dbReference>
<dbReference type="EMBL" id="MFID01000033">
    <property type="protein sequence ID" value="OGF80579.1"/>
    <property type="molecule type" value="Genomic_DNA"/>
</dbReference>
<dbReference type="GO" id="GO:0009341">
    <property type="term" value="C:beta-galactosidase complex"/>
    <property type="evidence" value="ECO:0007669"/>
    <property type="project" value="InterPro"/>
</dbReference>
<keyword evidence="3" id="KW-0812">Transmembrane</keyword>
<sequence length="590" mass="66140">MSWLFAALIAAFINGTSAIFDKKLLGKQGLADPVAYTFWVGILGLLVLVVIPFGFVALPLKTILIALLGGVIFIFALFTFFTALYKYSALGFLQMVGGFTPVLTLFVTSVFFQNTIGLGNTLGLIILVCGTFVFLRTEEHGARYGVFSLAVLSSIFFSASDILKKIAFSQGPFLTVFIWISLGGALVALCLASVPSLRRRVFASAKETEHKNKVLYLLNRGWAASAAVATHYAIFLGHPALVEAVLSFKYAIIFVAAVFMLKEKMPSRILFWKIFGMLLIIAGIAWLGLVGYVQGLPAVTKMEWGVTFSQKFAKELEGDGWQKMYTDILDDLGAKKLRLIAYWDIIEPKKNEFDFAGLDWQIDEAQKRGVEVILALGRKTPRWPECHEPAWAKALWNSDSVNYEKELFGYVEAVVLRYKNSTAVKAWQVENEPLFPFGECRPTGLRFLTREMALVRSLDGRPIALTDSGELGFAWPLLAAKGDMFGTTLYRYVYNKVFGNIKYTLIPPGYFQLKKIWAHDILGKDIFIAELQSEPWPPQGMNSAMFTEIADYAKVSGFPSAYWWGVEWWHAEKENGRPEMWDLAKELFKS</sequence>
<dbReference type="InterPro" id="IPR037185">
    <property type="entry name" value="EmrE-like"/>
</dbReference>
<dbReference type="Gene3D" id="3.20.20.80">
    <property type="entry name" value="Glycosidases"/>
    <property type="match status" value="1"/>
</dbReference>
<keyword evidence="2" id="KW-0326">Glycosidase</keyword>
<feature type="transmembrane region" description="Helical" evidence="3">
    <location>
        <begin position="105"/>
        <end position="135"/>
    </location>
</feature>
<dbReference type="SUPFAM" id="SSF103481">
    <property type="entry name" value="Multidrug resistance efflux transporter EmrE"/>
    <property type="match status" value="1"/>
</dbReference>
<gene>
    <name evidence="6" type="ORF">A2930_00950</name>
</gene>
<comment type="caution">
    <text evidence="6">The sequence shown here is derived from an EMBL/GenBank/DDBJ whole genome shotgun (WGS) entry which is preliminary data.</text>
</comment>
<feature type="domain" description="Glycoside hydrolase family 42 N-terminal" evidence="5">
    <location>
        <begin position="341"/>
        <end position="433"/>
    </location>
</feature>
<evidence type="ECO:0000259" key="4">
    <source>
        <dbReference type="Pfam" id="PF00892"/>
    </source>
</evidence>
<feature type="transmembrane region" description="Helical" evidence="3">
    <location>
        <begin position="63"/>
        <end position="85"/>
    </location>
</feature>
<dbReference type="GO" id="GO:0004565">
    <property type="term" value="F:beta-galactosidase activity"/>
    <property type="evidence" value="ECO:0007669"/>
    <property type="project" value="InterPro"/>
</dbReference>
<evidence type="ECO:0000256" key="2">
    <source>
        <dbReference type="ARBA" id="ARBA00023295"/>
    </source>
</evidence>
<dbReference type="AlphaFoldDB" id="A0A1F5WY82"/>
<dbReference type="GO" id="GO:0016020">
    <property type="term" value="C:membrane"/>
    <property type="evidence" value="ECO:0007669"/>
    <property type="project" value="InterPro"/>
</dbReference>
<dbReference type="SUPFAM" id="SSF51445">
    <property type="entry name" value="(Trans)glycosidases"/>
    <property type="match status" value="1"/>
</dbReference>
<dbReference type="Proteomes" id="UP000178114">
    <property type="component" value="Unassembled WGS sequence"/>
</dbReference>
<evidence type="ECO:0000256" key="1">
    <source>
        <dbReference type="ARBA" id="ARBA00022801"/>
    </source>
</evidence>
<evidence type="ECO:0000313" key="7">
    <source>
        <dbReference type="Proteomes" id="UP000178114"/>
    </source>
</evidence>
<organism evidence="6 7">
    <name type="scientific">Candidatus Giovannonibacteria bacterium RIFCSPLOWO2_01_FULL_45_34</name>
    <dbReference type="NCBI Taxonomy" id="1798351"/>
    <lineage>
        <taxon>Bacteria</taxon>
        <taxon>Candidatus Giovannoniibacteriota</taxon>
    </lineage>
</organism>
<dbReference type="Pfam" id="PF02449">
    <property type="entry name" value="Glyco_hydro_42"/>
    <property type="match status" value="1"/>
</dbReference>
<name>A0A1F5WY82_9BACT</name>
<evidence type="ECO:0000256" key="3">
    <source>
        <dbReference type="SAM" id="Phobius"/>
    </source>
</evidence>